<organism evidence="3 4">
    <name type="scientific">Colletotrichum navitas</name>
    <dbReference type="NCBI Taxonomy" id="681940"/>
    <lineage>
        <taxon>Eukaryota</taxon>
        <taxon>Fungi</taxon>
        <taxon>Dikarya</taxon>
        <taxon>Ascomycota</taxon>
        <taxon>Pezizomycotina</taxon>
        <taxon>Sordariomycetes</taxon>
        <taxon>Hypocreomycetidae</taxon>
        <taxon>Glomerellales</taxon>
        <taxon>Glomerellaceae</taxon>
        <taxon>Colletotrichum</taxon>
        <taxon>Colletotrichum graminicola species complex</taxon>
    </lineage>
</organism>
<evidence type="ECO:0000313" key="3">
    <source>
        <dbReference type="EMBL" id="KAK1585704.1"/>
    </source>
</evidence>
<comment type="caution">
    <text evidence="3">The sequence shown here is derived from an EMBL/GenBank/DDBJ whole genome shotgun (WGS) entry which is preliminary data.</text>
</comment>
<accession>A0AAD8PX68</accession>
<feature type="signal peptide" evidence="2">
    <location>
        <begin position="1"/>
        <end position="23"/>
    </location>
</feature>
<feature type="region of interest" description="Disordered" evidence="1">
    <location>
        <begin position="118"/>
        <end position="138"/>
    </location>
</feature>
<feature type="chain" id="PRO_5041970929" description="Secreted protein" evidence="2">
    <location>
        <begin position="24"/>
        <end position="186"/>
    </location>
</feature>
<dbReference type="GeneID" id="85436208"/>
<evidence type="ECO:0008006" key="5">
    <source>
        <dbReference type="Google" id="ProtNLM"/>
    </source>
</evidence>
<sequence length="186" mass="21089">MPAAPTVFGLSALLLALRWLARCLLRRYCRRCCYRSSQCSCVRTVLYYCTCTALAQIDHCLSPVTPTRQGRHRHQDLGWKGGRLPRGFCNHLPRLVPSRLVLLLLLLPICCRFLTPQTQGSRPGQPDGRKRTDKRRIPRFPHTTFIRRLLACLSRVQQPRMHARGKLASCSSPSRSNSRDGVAPVS</sequence>
<dbReference type="RefSeq" id="XP_060412721.1">
    <property type="nucleotide sequence ID" value="XM_060551968.1"/>
</dbReference>
<feature type="region of interest" description="Disordered" evidence="1">
    <location>
        <begin position="164"/>
        <end position="186"/>
    </location>
</feature>
<keyword evidence="2" id="KW-0732">Signal</keyword>
<evidence type="ECO:0000313" key="4">
    <source>
        <dbReference type="Proteomes" id="UP001230504"/>
    </source>
</evidence>
<dbReference type="EMBL" id="JAHLJV010000042">
    <property type="protein sequence ID" value="KAK1585704.1"/>
    <property type="molecule type" value="Genomic_DNA"/>
</dbReference>
<gene>
    <name evidence="3" type="ORF">LY79DRAFT_264550</name>
</gene>
<dbReference type="Proteomes" id="UP001230504">
    <property type="component" value="Unassembled WGS sequence"/>
</dbReference>
<keyword evidence="4" id="KW-1185">Reference proteome</keyword>
<reference evidence="3" key="1">
    <citation type="submission" date="2021-06" db="EMBL/GenBank/DDBJ databases">
        <title>Comparative genomics, transcriptomics and evolutionary studies reveal genomic signatures of adaptation to plant cell wall in hemibiotrophic fungi.</title>
        <authorList>
            <consortium name="DOE Joint Genome Institute"/>
            <person name="Baroncelli R."/>
            <person name="Diaz J.F."/>
            <person name="Benocci T."/>
            <person name="Peng M."/>
            <person name="Battaglia E."/>
            <person name="Haridas S."/>
            <person name="Andreopoulos W."/>
            <person name="Labutti K."/>
            <person name="Pangilinan J."/>
            <person name="Floch G.L."/>
            <person name="Makela M.R."/>
            <person name="Henrissat B."/>
            <person name="Grigoriev I.V."/>
            <person name="Crouch J.A."/>
            <person name="De Vries R.P."/>
            <person name="Sukno S.A."/>
            <person name="Thon M.R."/>
        </authorList>
    </citation>
    <scope>NUCLEOTIDE SEQUENCE</scope>
    <source>
        <strain evidence="3">CBS 125086</strain>
    </source>
</reference>
<evidence type="ECO:0000256" key="1">
    <source>
        <dbReference type="SAM" id="MobiDB-lite"/>
    </source>
</evidence>
<dbReference type="AlphaFoldDB" id="A0AAD8PX68"/>
<name>A0AAD8PX68_9PEZI</name>
<proteinExistence type="predicted"/>
<protein>
    <recommendedName>
        <fullName evidence="5">Secreted protein</fullName>
    </recommendedName>
</protein>
<evidence type="ECO:0000256" key="2">
    <source>
        <dbReference type="SAM" id="SignalP"/>
    </source>
</evidence>